<keyword evidence="2 6" id="KW-0689">Ribosomal protein</keyword>
<evidence type="ECO:0000256" key="2">
    <source>
        <dbReference type="ARBA" id="ARBA00022980"/>
    </source>
</evidence>
<evidence type="ECO:0000256" key="5">
    <source>
        <dbReference type="ARBA" id="ARBA00035440"/>
    </source>
</evidence>
<dbReference type="AlphaFoldDB" id="A0A0U2V260"/>
<sequence length="321" mass="37095">MASYTSAWRLQLLVGAVSPPSWFKLPSAVGQAQWSRALSSQIQSVNCTTSPNQRPLLMLHPVHPQVEARRAYRKFKYHPNRDLDPPKQFQNVVMPERGRLPIMPKTPTIWGTGAMRPPRQTKELWRMRGEERVNTELVLDQFAIIALSGGMIRSPHFEVLRMGIGRMLKPKETFAIYRVDAPYKPITDHGFGKRMGGGKGSIKEYGTPVRAGRVIVEVGGKALWEEVQPWLSKVAGKMPFQAIAVNAEQLARLREEERRLELSNKNDISFEWLVRNNMLDCQRQVSEYDKIWFGRFVYLDRNMNYKFQDVLKFQYKGQEMM</sequence>
<dbReference type="InterPro" id="IPR016180">
    <property type="entry name" value="Ribosomal_uL16_dom"/>
</dbReference>
<dbReference type="PANTHER" id="PTHR12220">
    <property type="entry name" value="50S/60S RIBOSOMAL PROTEIN L16"/>
    <property type="match status" value="1"/>
</dbReference>
<accession>A0A0U2V260</accession>
<dbReference type="Gene3D" id="3.90.1170.10">
    <property type="entry name" value="Ribosomal protein L10e/L16"/>
    <property type="match status" value="1"/>
</dbReference>
<dbReference type="GO" id="GO:0019843">
    <property type="term" value="F:rRNA binding"/>
    <property type="evidence" value="ECO:0007669"/>
    <property type="project" value="InterPro"/>
</dbReference>
<dbReference type="InterPro" id="IPR000114">
    <property type="entry name" value="Ribosomal_uL16_bact-type"/>
</dbReference>
<evidence type="ECO:0000256" key="1">
    <source>
        <dbReference type="ARBA" id="ARBA00008931"/>
    </source>
</evidence>
<dbReference type="InterPro" id="IPR036920">
    <property type="entry name" value="Ribosomal_uL16_sf"/>
</dbReference>
<proteinExistence type="evidence at transcript level"/>
<protein>
    <recommendedName>
        <fullName evidence="4">Large ribosomal subunit protein uL16m</fullName>
    </recommendedName>
    <alternativeName>
        <fullName evidence="5">39S ribosomal protein L16, mitochondrial</fullName>
    </alternativeName>
</protein>
<name>A0A0U2V260_9MAXI</name>
<evidence type="ECO:0000256" key="4">
    <source>
        <dbReference type="ARBA" id="ARBA00035302"/>
    </source>
</evidence>
<dbReference type="SUPFAM" id="SSF54686">
    <property type="entry name" value="Ribosomal protein L16p/L10e"/>
    <property type="match status" value="1"/>
</dbReference>
<dbReference type="EMBL" id="KT754818">
    <property type="protein sequence ID" value="ALS04652.1"/>
    <property type="molecule type" value="mRNA"/>
</dbReference>
<evidence type="ECO:0000313" key="6">
    <source>
        <dbReference type="EMBL" id="ALS04652.1"/>
    </source>
</evidence>
<dbReference type="CDD" id="cd01433">
    <property type="entry name" value="Ribosomal_L16_L10e"/>
    <property type="match status" value="1"/>
</dbReference>
<dbReference type="InterPro" id="IPR047873">
    <property type="entry name" value="Ribosomal_uL16"/>
</dbReference>
<evidence type="ECO:0000256" key="3">
    <source>
        <dbReference type="ARBA" id="ARBA00023274"/>
    </source>
</evidence>
<dbReference type="PANTHER" id="PTHR12220:SF13">
    <property type="entry name" value="LARGE RIBOSOMAL SUBUNIT PROTEIN UL16M"/>
    <property type="match status" value="1"/>
</dbReference>
<reference evidence="6" key="1">
    <citation type="journal article" date="2015" name="Sci. Rep.">
        <title>Spliced leader RNA trans-splicing discovered in copepods.</title>
        <authorList>
            <person name="Yang F."/>
            <person name="Xu D."/>
            <person name="Zhuang Y."/>
            <person name="Yi X."/>
            <person name="Huang Y."/>
            <person name="Chen H."/>
            <person name="Lin S."/>
            <person name="Campbell D.A."/>
            <person name="Sturm N.R."/>
            <person name="Liu G."/>
            <person name="Zhang H."/>
        </authorList>
    </citation>
    <scope>NUCLEOTIDE SEQUENCE</scope>
</reference>
<comment type="similarity">
    <text evidence="1">Belongs to the universal ribosomal protein uL16 family.</text>
</comment>
<organism evidence="6">
    <name type="scientific">Pseudodiaptomus poplesia</name>
    <dbReference type="NCBI Taxonomy" id="213370"/>
    <lineage>
        <taxon>Eukaryota</taxon>
        <taxon>Metazoa</taxon>
        <taxon>Ecdysozoa</taxon>
        <taxon>Arthropoda</taxon>
        <taxon>Crustacea</taxon>
        <taxon>Multicrustacea</taxon>
        <taxon>Hexanauplia</taxon>
        <taxon>Copepoda</taxon>
        <taxon>Calanoida</taxon>
        <taxon>Pseudodiaptomidae</taxon>
        <taxon>Pseudodiaptomus</taxon>
    </lineage>
</organism>
<dbReference type="Pfam" id="PF00252">
    <property type="entry name" value="Ribosomal_L16"/>
    <property type="match status" value="1"/>
</dbReference>
<dbReference type="GO" id="GO:0005762">
    <property type="term" value="C:mitochondrial large ribosomal subunit"/>
    <property type="evidence" value="ECO:0007669"/>
    <property type="project" value="TreeGrafter"/>
</dbReference>
<keyword evidence="3" id="KW-0687">Ribonucleoprotein</keyword>
<dbReference type="GO" id="GO:0032543">
    <property type="term" value="P:mitochondrial translation"/>
    <property type="evidence" value="ECO:0007669"/>
    <property type="project" value="TreeGrafter"/>
</dbReference>
<dbReference type="GO" id="GO:0003735">
    <property type="term" value="F:structural constituent of ribosome"/>
    <property type="evidence" value="ECO:0007669"/>
    <property type="project" value="InterPro"/>
</dbReference>